<name>A0A937K0F0_9BACT</name>
<reference evidence="1" key="1">
    <citation type="submission" date="2021-01" db="EMBL/GenBank/DDBJ databases">
        <title>Fulvivirga kasyanovii gen. nov., sp nov., a novel member of the phylum Bacteroidetes isolated from seawater in a mussel farm.</title>
        <authorList>
            <person name="Zhao L.-H."/>
            <person name="Wang Z.-J."/>
        </authorList>
    </citation>
    <scope>NUCLEOTIDE SEQUENCE</scope>
    <source>
        <strain evidence="1">2943</strain>
    </source>
</reference>
<organism evidence="1 2">
    <name type="scientific">Fulvivirga sediminis</name>
    <dbReference type="NCBI Taxonomy" id="2803949"/>
    <lineage>
        <taxon>Bacteria</taxon>
        <taxon>Pseudomonadati</taxon>
        <taxon>Bacteroidota</taxon>
        <taxon>Cytophagia</taxon>
        <taxon>Cytophagales</taxon>
        <taxon>Fulvivirgaceae</taxon>
        <taxon>Fulvivirga</taxon>
    </lineage>
</organism>
<comment type="caution">
    <text evidence="1">The sequence shown here is derived from an EMBL/GenBank/DDBJ whole genome shotgun (WGS) entry which is preliminary data.</text>
</comment>
<gene>
    <name evidence="1" type="ORF">JL102_08980</name>
</gene>
<keyword evidence="2" id="KW-1185">Reference proteome</keyword>
<dbReference type="RefSeq" id="WP_202244050.1">
    <property type="nucleotide sequence ID" value="NZ_JAESIY010000004.1"/>
</dbReference>
<proteinExistence type="predicted"/>
<protein>
    <submittedName>
        <fullName evidence="1">Uncharacterized protein</fullName>
    </submittedName>
</protein>
<accession>A0A937K0F0</accession>
<dbReference type="AlphaFoldDB" id="A0A937K0F0"/>
<evidence type="ECO:0000313" key="2">
    <source>
        <dbReference type="Proteomes" id="UP000659388"/>
    </source>
</evidence>
<evidence type="ECO:0000313" key="1">
    <source>
        <dbReference type="EMBL" id="MBL3656261.1"/>
    </source>
</evidence>
<dbReference type="EMBL" id="JAESIY010000004">
    <property type="protein sequence ID" value="MBL3656261.1"/>
    <property type="molecule type" value="Genomic_DNA"/>
</dbReference>
<sequence length="87" mass="10024">MFIRDTLCISPKETYFGALFSEEVKFYTESWPLAREPDYKGIIPMELLRRMSRLVRMSVATGMPLMDQNEDIEVIIFASSNGSVEHS</sequence>
<dbReference type="Proteomes" id="UP000659388">
    <property type="component" value="Unassembled WGS sequence"/>
</dbReference>